<dbReference type="SUPFAM" id="SSF53822">
    <property type="entry name" value="Periplasmic binding protein-like I"/>
    <property type="match status" value="1"/>
</dbReference>
<protein>
    <submittedName>
        <fullName evidence="2">Penicillin-binding protein activator</fullName>
    </submittedName>
</protein>
<keyword evidence="1" id="KW-0472">Membrane</keyword>
<dbReference type="GO" id="GO:0009252">
    <property type="term" value="P:peptidoglycan biosynthetic process"/>
    <property type="evidence" value="ECO:0007669"/>
    <property type="project" value="TreeGrafter"/>
</dbReference>
<evidence type="ECO:0000313" key="2">
    <source>
        <dbReference type="EMBL" id="MBF2734659.1"/>
    </source>
</evidence>
<sequence>VLPLDAEGYLGEVANAFLEGFAQSAERYGDVFTLETYRTDGAPASAELAYRQAVADGARFVVGPLLRSSVELVTALEEAETVPTLLLQDTPRPTFAGQLGALPLYTYPLGAEAEVEQFGALAVAEHPRRDIYILAQPGGLGRRLVAMFSRRWTPQPAAYALRVRTVTNAEAWIELHKELRDLLDDTKAADDGGPREKIHPPAVFVAGDAEFASQARASVPTALPVYVLASSAGGLDGSGRSLLGLSGVRYFEMPYVLELQRGGQPQLAADYARGIAAGLQRYLAAGADAYSIVRRSPYWGGARSWSYAGLSGTIVLRDGRFIRSGVPLEIDEGLLTPLDSLAEQAGFIPAAEACGADVADCEL</sequence>
<dbReference type="PANTHER" id="PTHR38038">
    <property type="entry name" value="PENICILLIN-BINDING PROTEIN ACTIVATOR LPOA"/>
    <property type="match status" value="1"/>
</dbReference>
<dbReference type="Gene3D" id="3.40.50.2300">
    <property type="match status" value="2"/>
</dbReference>
<dbReference type="GO" id="GO:0031241">
    <property type="term" value="C:periplasmic side of cell outer membrane"/>
    <property type="evidence" value="ECO:0007669"/>
    <property type="project" value="TreeGrafter"/>
</dbReference>
<accession>A0A930UG81</accession>
<dbReference type="InterPro" id="IPR007443">
    <property type="entry name" value="LpoA"/>
</dbReference>
<dbReference type="Pfam" id="PF04348">
    <property type="entry name" value="LppC"/>
    <property type="match status" value="1"/>
</dbReference>
<dbReference type="PANTHER" id="PTHR38038:SF1">
    <property type="entry name" value="PENICILLIN-BINDING PROTEIN ACTIVATOR LPOA"/>
    <property type="match status" value="1"/>
</dbReference>
<dbReference type="InterPro" id="IPR028082">
    <property type="entry name" value="Peripla_BP_I"/>
</dbReference>
<comment type="caution">
    <text evidence="2">The sequence shown here is derived from an EMBL/GenBank/DDBJ whole genome shotgun (WGS) entry which is preliminary data.</text>
</comment>
<reference evidence="2" key="1">
    <citation type="submission" date="2020-10" db="EMBL/GenBank/DDBJ databases">
        <title>An improved Amphimedon queenslandica hologenome assembly reveals how three proteobacterial symbionts can extend the metabolic phenotypic of their marine sponge host.</title>
        <authorList>
            <person name="Degnan B."/>
            <person name="Degnan S."/>
            <person name="Xiang X."/>
        </authorList>
    </citation>
    <scope>NUCLEOTIDE SEQUENCE</scope>
    <source>
        <strain evidence="2">AqS2</strain>
    </source>
</reference>
<dbReference type="Proteomes" id="UP000604381">
    <property type="component" value="Unassembled WGS sequence"/>
</dbReference>
<feature type="non-terminal residue" evidence="2">
    <location>
        <position position="1"/>
    </location>
</feature>
<gene>
    <name evidence="2" type="ORF">ISN26_00945</name>
</gene>
<name>A0A930UG81_9GAMM</name>
<evidence type="ECO:0000256" key="1">
    <source>
        <dbReference type="ARBA" id="ARBA00023136"/>
    </source>
</evidence>
<dbReference type="EMBL" id="JADHEI010000012">
    <property type="protein sequence ID" value="MBF2734659.1"/>
    <property type="molecule type" value="Genomic_DNA"/>
</dbReference>
<dbReference type="AlphaFoldDB" id="A0A930UG81"/>
<dbReference type="GO" id="GO:0030234">
    <property type="term" value="F:enzyme regulator activity"/>
    <property type="evidence" value="ECO:0007669"/>
    <property type="project" value="TreeGrafter"/>
</dbReference>
<keyword evidence="3" id="KW-1185">Reference proteome</keyword>
<proteinExistence type="predicted"/>
<organism evidence="2 3">
    <name type="scientific">Candidatus Amphirhobacter heronislandensis</name>
    <dbReference type="NCBI Taxonomy" id="1732024"/>
    <lineage>
        <taxon>Bacteria</taxon>
        <taxon>Pseudomonadati</taxon>
        <taxon>Pseudomonadota</taxon>
        <taxon>Gammaproteobacteria</taxon>
        <taxon>Candidatus Tethybacterales</taxon>
        <taxon>Candidatus Tethybacteraceae</taxon>
        <taxon>Candidatus Amphirhobacter</taxon>
    </lineage>
</organism>
<evidence type="ECO:0000313" key="3">
    <source>
        <dbReference type="Proteomes" id="UP000604381"/>
    </source>
</evidence>